<evidence type="ECO:0000256" key="1">
    <source>
        <dbReference type="ARBA" id="ARBA00006484"/>
    </source>
</evidence>
<comment type="caution">
    <text evidence="3">The sequence shown here is derived from an EMBL/GenBank/DDBJ whole genome shotgun (WGS) entry which is preliminary data.</text>
</comment>
<dbReference type="GO" id="GO:0016491">
    <property type="term" value="F:oxidoreductase activity"/>
    <property type="evidence" value="ECO:0007669"/>
    <property type="project" value="UniProtKB-KW"/>
</dbReference>
<dbReference type="InterPro" id="IPR002347">
    <property type="entry name" value="SDR_fam"/>
</dbReference>
<evidence type="ECO:0000256" key="2">
    <source>
        <dbReference type="ARBA" id="ARBA00023002"/>
    </source>
</evidence>
<dbReference type="OrthoDB" id="335726at2"/>
<name>A0A317C9H9_9GAMM</name>
<dbReference type="AlphaFoldDB" id="A0A317C9H9"/>
<dbReference type="EMBL" id="QGKL01000035">
    <property type="protein sequence ID" value="PWQ95355.1"/>
    <property type="molecule type" value="Genomic_DNA"/>
</dbReference>
<keyword evidence="4" id="KW-1185">Reference proteome</keyword>
<keyword evidence="2" id="KW-0560">Oxidoreductase</keyword>
<dbReference type="Pfam" id="PF00106">
    <property type="entry name" value="adh_short"/>
    <property type="match status" value="1"/>
</dbReference>
<sequence>MKTVLITGATSGIGKQLALNYAKSDWHVVACGRNKGVLAELEANENISTLAFDISIPNEVVEASKKLEQPLDMLILNAGTCEYMDDVKHFDTEMFRRVVNSNLLGTSDCLSAFLPKVKDGGQLALMGSSASFFPFTRAQAYGASKAAIAYLAQTLAVDLAPQKIAVSLVSPGFVETALTAKNDFNMPMKISVEQASDEIQKGLAKRKLHVKTPRLFTFILGLVGKLPMSFQHWLSLRMGQS</sequence>
<evidence type="ECO:0000313" key="4">
    <source>
        <dbReference type="Proteomes" id="UP000245506"/>
    </source>
</evidence>
<dbReference type="InterPro" id="IPR020904">
    <property type="entry name" value="Sc_DH/Rdtase_CS"/>
</dbReference>
<organism evidence="3 4">
    <name type="scientific">Leucothrix arctica</name>
    <dbReference type="NCBI Taxonomy" id="1481894"/>
    <lineage>
        <taxon>Bacteria</taxon>
        <taxon>Pseudomonadati</taxon>
        <taxon>Pseudomonadota</taxon>
        <taxon>Gammaproteobacteria</taxon>
        <taxon>Thiotrichales</taxon>
        <taxon>Thiotrichaceae</taxon>
        <taxon>Leucothrix</taxon>
    </lineage>
</organism>
<accession>A0A317C9H9</accession>
<dbReference type="GO" id="GO:0016020">
    <property type="term" value="C:membrane"/>
    <property type="evidence" value="ECO:0007669"/>
    <property type="project" value="TreeGrafter"/>
</dbReference>
<dbReference type="PANTHER" id="PTHR44196">
    <property type="entry name" value="DEHYDROGENASE/REDUCTASE SDR FAMILY MEMBER 7B"/>
    <property type="match status" value="1"/>
</dbReference>
<dbReference type="RefSeq" id="WP_109823968.1">
    <property type="nucleotide sequence ID" value="NZ_QGKL01000035.1"/>
</dbReference>
<evidence type="ECO:0000313" key="3">
    <source>
        <dbReference type="EMBL" id="PWQ95355.1"/>
    </source>
</evidence>
<dbReference type="PROSITE" id="PS00061">
    <property type="entry name" value="ADH_SHORT"/>
    <property type="match status" value="1"/>
</dbReference>
<dbReference type="PANTHER" id="PTHR44196:SF1">
    <property type="entry name" value="DEHYDROGENASE_REDUCTASE SDR FAMILY MEMBER 7B"/>
    <property type="match status" value="1"/>
</dbReference>
<proteinExistence type="inferred from homology"/>
<protein>
    <submittedName>
        <fullName evidence="3">Short-chain dehydrogenase</fullName>
    </submittedName>
</protein>
<dbReference type="PRINTS" id="PR00081">
    <property type="entry name" value="GDHRDH"/>
</dbReference>
<dbReference type="Gene3D" id="3.40.50.720">
    <property type="entry name" value="NAD(P)-binding Rossmann-like Domain"/>
    <property type="match status" value="1"/>
</dbReference>
<comment type="similarity">
    <text evidence="1">Belongs to the short-chain dehydrogenases/reductases (SDR) family.</text>
</comment>
<dbReference type="Proteomes" id="UP000245506">
    <property type="component" value="Unassembled WGS sequence"/>
</dbReference>
<gene>
    <name evidence="3" type="ORF">DKT75_13535</name>
</gene>
<dbReference type="InterPro" id="IPR036291">
    <property type="entry name" value="NAD(P)-bd_dom_sf"/>
</dbReference>
<dbReference type="SUPFAM" id="SSF51735">
    <property type="entry name" value="NAD(P)-binding Rossmann-fold domains"/>
    <property type="match status" value="1"/>
</dbReference>
<reference evidence="3 4" key="1">
    <citation type="submission" date="2018-05" db="EMBL/GenBank/DDBJ databases">
        <title>Leucothrix arctica sp. nov., isolated from Arctic seawater.</title>
        <authorList>
            <person name="Choi A."/>
            <person name="Baek K."/>
        </authorList>
    </citation>
    <scope>NUCLEOTIDE SEQUENCE [LARGE SCALE GENOMIC DNA]</scope>
    <source>
        <strain evidence="3 4">IMCC9719</strain>
    </source>
</reference>